<dbReference type="PANTHER" id="PTHR43798">
    <property type="entry name" value="MONOACYLGLYCEROL LIPASE"/>
    <property type="match status" value="1"/>
</dbReference>
<evidence type="ECO:0000259" key="1">
    <source>
        <dbReference type="Pfam" id="PF00561"/>
    </source>
</evidence>
<protein>
    <submittedName>
        <fullName evidence="2">Epoxide hydrolase</fullName>
    </submittedName>
</protein>
<dbReference type="Pfam" id="PF00561">
    <property type="entry name" value="Abhydrolase_1"/>
    <property type="match status" value="1"/>
</dbReference>
<organism evidence="2 3">
    <name type="scientific">Heterobasidion irregulare (strain TC 32-1)</name>
    <dbReference type="NCBI Taxonomy" id="747525"/>
    <lineage>
        <taxon>Eukaryota</taxon>
        <taxon>Fungi</taxon>
        <taxon>Dikarya</taxon>
        <taxon>Basidiomycota</taxon>
        <taxon>Agaricomycotina</taxon>
        <taxon>Agaricomycetes</taxon>
        <taxon>Russulales</taxon>
        <taxon>Bondarzewiaceae</taxon>
        <taxon>Heterobasidion</taxon>
        <taxon>Heterobasidion annosum species complex</taxon>
    </lineage>
</organism>
<dbReference type="PANTHER" id="PTHR43798:SF33">
    <property type="entry name" value="HYDROLASE, PUTATIVE (AFU_ORTHOLOGUE AFUA_2G14860)-RELATED"/>
    <property type="match status" value="1"/>
</dbReference>
<dbReference type="RefSeq" id="XP_009551452.1">
    <property type="nucleotide sequence ID" value="XM_009553157.1"/>
</dbReference>
<dbReference type="SUPFAM" id="SSF53474">
    <property type="entry name" value="alpha/beta-Hydrolases"/>
    <property type="match status" value="1"/>
</dbReference>
<keyword evidence="3" id="KW-1185">Reference proteome</keyword>
<dbReference type="InterPro" id="IPR000639">
    <property type="entry name" value="Epox_hydrolase-like"/>
</dbReference>
<dbReference type="HOGENOM" id="CLU_020336_7_0_1"/>
<name>W4JSP4_HETIT</name>
<proteinExistence type="predicted"/>
<dbReference type="Proteomes" id="UP000030671">
    <property type="component" value="Unassembled WGS sequence"/>
</dbReference>
<keyword evidence="2" id="KW-0378">Hydrolase</keyword>
<dbReference type="Gene3D" id="3.40.50.1820">
    <property type="entry name" value="alpha/beta hydrolase"/>
    <property type="match status" value="1"/>
</dbReference>
<dbReference type="GO" id="GO:0046464">
    <property type="term" value="P:acylglycerol catabolic process"/>
    <property type="evidence" value="ECO:0007669"/>
    <property type="project" value="TreeGrafter"/>
</dbReference>
<dbReference type="AlphaFoldDB" id="W4JSP4"/>
<dbReference type="eggNOG" id="KOG4178">
    <property type="taxonomic scope" value="Eukaryota"/>
</dbReference>
<dbReference type="GO" id="GO:0047372">
    <property type="term" value="F:monoacylglycerol lipase activity"/>
    <property type="evidence" value="ECO:0007669"/>
    <property type="project" value="TreeGrafter"/>
</dbReference>
<reference evidence="2 3" key="1">
    <citation type="journal article" date="2012" name="New Phytol.">
        <title>Insight into trade-off between wood decay and parasitism from the genome of a fungal forest pathogen.</title>
        <authorList>
            <person name="Olson A."/>
            <person name="Aerts A."/>
            <person name="Asiegbu F."/>
            <person name="Belbahri L."/>
            <person name="Bouzid O."/>
            <person name="Broberg A."/>
            <person name="Canback B."/>
            <person name="Coutinho P.M."/>
            <person name="Cullen D."/>
            <person name="Dalman K."/>
            <person name="Deflorio G."/>
            <person name="van Diepen L.T."/>
            <person name="Dunand C."/>
            <person name="Duplessis S."/>
            <person name="Durling M."/>
            <person name="Gonthier P."/>
            <person name="Grimwood J."/>
            <person name="Fossdal C.G."/>
            <person name="Hansson D."/>
            <person name="Henrissat B."/>
            <person name="Hietala A."/>
            <person name="Himmelstrand K."/>
            <person name="Hoffmeister D."/>
            <person name="Hogberg N."/>
            <person name="James T.Y."/>
            <person name="Karlsson M."/>
            <person name="Kohler A."/>
            <person name="Kues U."/>
            <person name="Lee Y.H."/>
            <person name="Lin Y.C."/>
            <person name="Lind M."/>
            <person name="Lindquist E."/>
            <person name="Lombard V."/>
            <person name="Lucas S."/>
            <person name="Lunden K."/>
            <person name="Morin E."/>
            <person name="Murat C."/>
            <person name="Park J."/>
            <person name="Raffaello T."/>
            <person name="Rouze P."/>
            <person name="Salamov A."/>
            <person name="Schmutz J."/>
            <person name="Solheim H."/>
            <person name="Stahlberg J."/>
            <person name="Velez H."/>
            <person name="de Vries R.P."/>
            <person name="Wiebenga A."/>
            <person name="Woodward S."/>
            <person name="Yakovlev I."/>
            <person name="Garbelotto M."/>
            <person name="Martin F."/>
            <person name="Grigoriev I.V."/>
            <person name="Stenlid J."/>
        </authorList>
    </citation>
    <scope>NUCLEOTIDE SEQUENCE [LARGE SCALE GENOMIC DNA]</scope>
    <source>
        <strain evidence="2 3">TC 32-1</strain>
    </source>
</reference>
<dbReference type="InterPro" id="IPR050266">
    <property type="entry name" value="AB_hydrolase_sf"/>
</dbReference>
<evidence type="ECO:0000313" key="3">
    <source>
        <dbReference type="Proteomes" id="UP000030671"/>
    </source>
</evidence>
<dbReference type="GO" id="GO:0016020">
    <property type="term" value="C:membrane"/>
    <property type="evidence" value="ECO:0007669"/>
    <property type="project" value="TreeGrafter"/>
</dbReference>
<gene>
    <name evidence="2" type="ORF">HETIRDRAFT_148090</name>
</gene>
<dbReference type="PRINTS" id="PR00412">
    <property type="entry name" value="EPOXHYDRLASE"/>
</dbReference>
<feature type="domain" description="AB hydrolase-1" evidence="1">
    <location>
        <begin position="29"/>
        <end position="308"/>
    </location>
</feature>
<dbReference type="KEGG" id="hir:HETIRDRAFT_148090"/>
<dbReference type="GeneID" id="20667249"/>
<dbReference type="STRING" id="747525.W4JSP4"/>
<evidence type="ECO:0000313" key="2">
    <source>
        <dbReference type="EMBL" id="ETW76563.1"/>
    </source>
</evidence>
<dbReference type="EMBL" id="KI925464">
    <property type="protein sequence ID" value="ETW76563.1"/>
    <property type="molecule type" value="Genomic_DNA"/>
</dbReference>
<dbReference type="InterPro" id="IPR029058">
    <property type="entry name" value="AB_hydrolase_fold"/>
</dbReference>
<accession>W4JSP4</accession>
<dbReference type="InterPro" id="IPR000073">
    <property type="entry name" value="AB_hydrolase_1"/>
</dbReference>
<dbReference type="OrthoDB" id="408373at2759"/>
<sequence>MDIAFYKKHTTTRGFSYNYFFTSAQSGKPTLIFMHGFPSSSWDWFQQATFFQPRGYGLIVPDMLGYAGTDKPTDPEAYIGSGLARDIIDIMDREGIQKAIAIGHDWGCLTASRLANYYSDRFIAFAFFAVGYLSPNPIVDPAIQAEAIRELVGRDVFAYQKFFTEEGADKKIENNFDSFFSLIFPNPPELWIDHLCASGATKAWIEADKQSPAPDYMKPEYKEHYRRTLLDGGLAAPICWYRANTEGFTAEDDKLVPKPSYDIQQPVFFGAALKDMVCLPIFGKETLKKYAKGPTTIHEFDGDHWILLSHMEEVNRELLAWLDGLKL</sequence>
<dbReference type="InParanoid" id="W4JSP4"/>